<evidence type="ECO:0000313" key="6">
    <source>
        <dbReference type="EMBL" id="PON42404.1"/>
    </source>
</evidence>
<dbReference type="InterPro" id="IPR011050">
    <property type="entry name" value="Pectin_lyase_fold/virulence"/>
</dbReference>
<dbReference type="STRING" id="63057.A0A2P5B0U6"/>
<evidence type="ECO:0000256" key="2">
    <source>
        <dbReference type="ARBA" id="ARBA00022512"/>
    </source>
</evidence>
<reference evidence="7" key="1">
    <citation type="submission" date="2016-06" db="EMBL/GenBank/DDBJ databases">
        <title>Parallel loss of symbiosis genes in relatives of nitrogen-fixing non-legume Parasponia.</title>
        <authorList>
            <person name="Van Velzen R."/>
            <person name="Holmer R."/>
            <person name="Bu F."/>
            <person name="Rutten L."/>
            <person name="Van Zeijl A."/>
            <person name="Liu W."/>
            <person name="Santuari L."/>
            <person name="Cao Q."/>
            <person name="Sharma T."/>
            <person name="Shen D."/>
            <person name="Roswanjaya Y."/>
            <person name="Wardhani T."/>
            <person name="Kalhor M.S."/>
            <person name="Jansen J."/>
            <person name="Van den Hoogen J."/>
            <person name="Gungor B."/>
            <person name="Hartog M."/>
            <person name="Hontelez J."/>
            <person name="Verver J."/>
            <person name="Yang W.-C."/>
            <person name="Schijlen E."/>
            <person name="Repin R."/>
            <person name="Schilthuizen M."/>
            <person name="Schranz E."/>
            <person name="Heidstra R."/>
            <person name="Miyata K."/>
            <person name="Fedorova E."/>
            <person name="Kohlen W."/>
            <person name="Bisseling T."/>
            <person name="Smit S."/>
            <person name="Geurts R."/>
        </authorList>
    </citation>
    <scope>NUCLEOTIDE SEQUENCE [LARGE SCALE GENOMIC DNA]</scope>
    <source>
        <strain evidence="7">cv. RG33-2</strain>
    </source>
</reference>
<organism evidence="6 7">
    <name type="scientific">Trema orientale</name>
    <name type="common">Charcoal tree</name>
    <name type="synonym">Celtis orientalis</name>
    <dbReference type="NCBI Taxonomy" id="63057"/>
    <lineage>
        <taxon>Eukaryota</taxon>
        <taxon>Viridiplantae</taxon>
        <taxon>Streptophyta</taxon>
        <taxon>Embryophyta</taxon>
        <taxon>Tracheophyta</taxon>
        <taxon>Spermatophyta</taxon>
        <taxon>Magnoliopsida</taxon>
        <taxon>eudicotyledons</taxon>
        <taxon>Gunneridae</taxon>
        <taxon>Pentapetalae</taxon>
        <taxon>rosids</taxon>
        <taxon>fabids</taxon>
        <taxon>Rosales</taxon>
        <taxon>Cannabaceae</taxon>
        <taxon>Trema</taxon>
    </lineage>
</organism>
<proteinExistence type="predicted"/>
<dbReference type="InterPro" id="IPR012334">
    <property type="entry name" value="Pectin_lyas_fold"/>
</dbReference>
<keyword evidence="6" id="KW-0456">Lyase</keyword>
<keyword evidence="2" id="KW-0134">Cell wall</keyword>
<keyword evidence="4" id="KW-0961">Cell wall biogenesis/degradation</keyword>
<dbReference type="Gene3D" id="2.160.20.10">
    <property type="entry name" value="Single-stranded right-handed beta-helix, Pectin lyase-like"/>
    <property type="match status" value="1"/>
</dbReference>
<evidence type="ECO:0000256" key="1">
    <source>
        <dbReference type="ARBA" id="ARBA00004191"/>
    </source>
</evidence>
<comment type="subcellular location">
    <subcellularLocation>
        <location evidence="1">Secreted</location>
        <location evidence="1">Cell wall</location>
    </subcellularLocation>
</comment>
<accession>A0A2P5B0U6</accession>
<keyword evidence="3" id="KW-0964">Secreted</keyword>
<dbReference type="OrthoDB" id="10375834at2759"/>
<dbReference type="GO" id="GO:0016829">
    <property type="term" value="F:lyase activity"/>
    <property type="evidence" value="ECO:0007669"/>
    <property type="project" value="UniProtKB-KW"/>
</dbReference>
<dbReference type="GO" id="GO:0071555">
    <property type="term" value="P:cell wall organization"/>
    <property type="evidence" value="ECO:0007669"/>
    <property type="project" value="UniProtKB-KW"/>
</dbReference>
<dbReference type="InParanoid" id="A0A2P5B0U6"/>
<keyword evidence="5" id="KW-0732">Signal</keyword>
<evidence type="ECO:0000313" key="7">
    <source>
        <dbReference type="Proteomes" id="UP000237000"/>
    </source>
</evidence>
<dbReference type="PANTHER" id="PTHR31375">
    <property type="match status" value="1"/>
</dbReference>
<protein>
    <submittedName>
        <fullName evidence="6">Pectin lyase fold containing protein</fullName>
    </submittedName>
</protein>
<gene>
    <name evidence="6" type="ORF">TorRG33x02_335970</name>
</gene>
<dbReference type="SUPFAM" id="SSF51126">
    <property type="entry name" value="Pectin lyase-like"/>
    <property type="match status" value="1"/>
</dbReference>
<dbReference type="AlphaFoldDB" id="A0A2P5B0U6"/>
<sequence length="161" mass="18362">MSLKLHFLSLITIFSYILVFLDPKVIEQFWAKATYGTHNSVAFSTLLLPTFSNPSSSFSSTAPRILNVDDFGAKADGTYDNQAFGKAWEQACFSNNHQGVILIIPVNRTYYLKPIAFSGPCKSILTIKVSYFFFDACLYKYVRAYKYGCQSSKYFFFLTYM</sequence>
<dbReference type="EMBL" id="JXTC01000637">
    <property type="protein sequence ID" value="PON42404.1"/>
    <property type="molecule type" value="Genomic_DNA"/>
</dbReference>
<feature type="chain" id="PRO_5015132066" evidence="5">
    <location>
        <begin position="24"/>
        <end position="161"/>
    </location>
</feature>
<keyword evidence="7" id="KW-1185">Reference proteome</keyword>
<evidence type="ECO:0000256" key="4">
    <source>
        <dbReference type="ARBA" id="ARBA00023316"/>
    </source>
</evidence>
<name>A0A2P5B0U6_TREOI</name>
<evidence type="ECO:0000256" key="3">
    <source>
        <dbReference type="ARBA" id="ARBA00022525"/>
    </source>
</evidence>
<feature type="signal peptide" evidence="5">
    <location>
        <begin position="1"/>
        <end position="23"/>
    </location>
</feature>
<dbReference type="Proteomes" id="UP000237000">
    <property type="component" value="Unassembled WGS sequence"/>
</dbReference>
<evidence type="ECO:0000256" key="5">
    <source>
        <dbReference type="SAM" id="SignalP"/>
    </source>
</evidence>
<comment type="caution">
    <text evidence="6">The sequence shown here is derived from an EMBL/GenBank/DDBJ whole genome shotgun (WGS) entry which is preliminary data.</text>
</comment>